<evidence type="ECO:0008006" key="7">
    <source>
        <dbReference type="Google" id="ProtNLM"/>
    </source>
</evidence>
<feature type="domain" description="VWFC" evidence="3">
    <location>
        <begin position="372"/>
        <end position="430"/>
    </location>
</feature>
<dbReference type="PANTHER" id="PTHR46526">
    <property type="entry name" value="CHORDIN"/>
    <property type="match status" value="1"/>
</dbReference>
<feature type="compositionally biased region" description="Basic residues" evidence="2">
    <location>
        <begin position="658"/>
        <end position="668"/>
    </location>
</feature>
<dbReference type="GO" id="GO:0005615">
    <property type="term" value="C:extracellular space"/>
    <property type="evidence" value="ECO:0007669"/>
    <property type="project" value="TreeGrafter"/>
</dbReference>
<dbReference type="SMART" id="SM00214">
    <property type="entry name" value="VWC"/>
    <property type="match status" value="3"/>
</dbReference>
<dbReference type="InterPro" id="IPR010895">
    <property type="entry name" value="CHRD"/>
</dbReference>
<feature type="domain" description="CHRD" evidence="4">
    <location>
        <begin position="75"/>
        <end position="196"/>
    </location>
</feature>
<dbReference type="PANTHER" id="PTHR46526:SF1">
    <property type="entry name" value="CHORDIN"/>
    <property type="match status" value="1"/>
</dbReference>
<dbReference type="Gene3D" id="2.10.70.10">
    <property type="entry name" value="Complement Module, domain 1"/>
    <property type="match status" value="1"/>
</dbReference>
<dbReference type="PROSITE" id="PS50933">
    <property type="entry name" value="CHRD"/>
    <property type="match status" value="1"/>
</dbReference>
<evidence type="ECO:0000259" key="3">
    <source>
        <dbReference type="PROSITE" id="PS50184"/>
    </source>
</evidence>
<name>A0AAV7XVW0_9NEOP</name>
<protein>
    <recommendedName>
        <fullName evidence="7">Dorsal-ventral patterning protein Sog</fullName>
    </recommendedName>
</protein>
<feature type="region of interest" description="Disordered" evidence="2">
    <location>
        <begin position="644"/>
        <end position="668"/>
    </location>
</feature>
<keyword evidence="1" id="KW-0217">Developmental protein</keyword>
<accession>A0AAV7XVW0</accession>
<dbReference type="GO" id="GO:0030514">
    <property type="term" value="P:negative regulation of BMP signaling pathway"/>
    <property type="evidence" value="ECO:0007669"/>
    <property type="project" value="TreeGrafter"/>
</dbReference>
<dbReference type="Proteomes" id="UP001075354">
    <property type="component" value="Chromosome 5"/>
</dbReference>
<dbReference type="GO" id="GO:0036122">
    <property type="term" value="F:BMP binding"/>
    <property type="evidence" value="ECO:0007669"/>
    <property type="project" value="TreeGrafter"/>
</dbReference>
<feature type="compositionally biased region" description="Basic and acidic residues" evidence="2">
    <location>
        <begin position="647"/>
        <end position="657"/>
    </location>
</feature>
<dbReference type="SMART" id="SM00754">
    <property type="entry name" value="CHRD"/>
    <property type="match status" value="2"/>
</dbReference>
<organism evidence="5 6">
    <name type="scientific">Megalurothrips usitatus</name>
    <name type="common">bean blossom thrips</name>
    <dbReference type="NCBI Taxonomy" id="439358"/>
    <lineage>
        <taxon>Eukaryota</taxon>
        <taxon>Metazoa</taxon>
        <taxon>Ecdysozoa</taxon>
        <taxon>Arthropoda</taxon>
        <taxon>Hexapoda</taxon>
        <taxon>Insecta</taxon>
        <taxon>Pterygota</taxon>
        <taxon>Neoptera</taxon>
        <taxon>Paraneoptera</taxon>
        <taxon>Thysanoptera</taxon>
        <taxon>Terebrantia</taxon>
        <taxon>Thripoidea</taxon>
        <taxon>Thripidae</taxon>
        <taxon>Megalurothrips</taxon>
    </lineage>
</organism>
<dbReference type="GO" id="GO:0009953">
    <property type="term" value="P:dorsal/ventral pattern formation"/>
    <property type="evidence" value="ECO:0007669"/>
    <property type="project" value="TreeGrafter"/>
</dbReference>
<dbReference type="Gene3D" id="6.20.200.20">
    <property type="match status" value="2"/>
</dbReference>
<dbReference type="SUPFAM" id="SSF57603">
    <property type="entry name" value="FnI-like domain"/>
    <property type="match status" value="3"/>
</dbReference>
<gene>
    <name evidence="5" type="ORF">ONE63_007611</name>
</gene>
<proteinExistence type="predicted"/>
<dbReference type="InterPro" id="IPR052278">
    <property type="entry name" value="Chordin-like_regulators"/>
</dbReference>
<evidence type="ECO:0000256" key="1">
    <source>
        <dbReference type="PROSITE-ProRule" id="PRU00230"/>
    </source>
</evidence>
<keyword evidence="6" id="KW-1185">Reference proteome</keyword>
<dbReference type="AlphaFoldDB" id="A0AAV7XVW0"/>
<evidence type="ECO:0000313" key="6">
    <source>
        <dbReference type="Proteomes" id="UP001075354"/>
    </source>
</evidence>
<dbReference type="Pfam" id="PF00093">
    <property type="entry name" value="VWC"/>
    <property type="match status" value="3"/>
</dbReference>
<evidence type="ECO:0000259" key="4">
    <source>
        <dbReference type="PROSITE" id="PS50933"/>
    </source>
</evidence>
<dbReference type="InterPro" id="IPR001007">
    <property type="entry name" value="VWF_dom"/>
</dbReference>
<dbReference type="EMBL" id="JAPTSV010000005">
    <property type="protein sequence ID" value="KAJ1527649.1"/>
    <property type="molecule type" value="Genomic_DNA"/>
</dbReference>
<sequence>MNEATVTAAVSSADLRLLTRGKLVLTVSSAAPRRPRDLALAGAVQPRAVCEVFQAPLSVAEAAAEQQEDVAGGGQQTASVGVLAEDKERPAGQAWLYVDRHGALVYSVQLSQLPAETTLLALVSGRGRRSVELEDLTPSLHASLHAVASHAGWANGSVSRLSPRELEQLYAGELAVNVATGTAASLVRGRLVARPVADARDSPQPILLTPKQGPTGSSVRIPVRGAAGNMTGMAWFAIDQDCNLNYDLTLSAGSPVGAPSSPLQLALEQVPFLAPGAPVSRRVLDEFSFVSAATQHEAGGIALSHAELSRLDAGVSYVDVVLPDGGAELRGELRQVRVPAFCLPHYSDNDVPSMSASMGQPSGSGEPEPLHCFHETRFFEDGAQWVSSQDACTMCSCHRARVQCDAVVCPPLRCDSPAAPAPGQCCGHCAAAAAAAAPPAESAAPAGCKLGTQFHAAGTTWHPYVPPNGFDTCAVCTCNASTLETRCERTQCPPLACAEHEAVRADPRACCKKCPAPKTAVSVPPAADGDTPPPLQAEQAAPKTMEEVLAEGGCKNPLGKPHLNGDEWHPRISSHGEYKCVTCRCKDGKVKCDRKRCTRTVCESQAQASALHAHAHGHGLGLGLGAPREEACCVQQCRRFRRHHNKPKNEPRNEPRRVRTLPFRKKNY</sequence>
<dbReference type="PROSITE" id="PS01208">
    <property type="entry name" value="VWFC_1"/>
    <property type="match status" value="1"/>
</dbReference>
<comment type="caution">
    <text evidence="5">The sequence shown here is derived from an EMBL/GenBank/DDBJ whole genome shotgun (WGS) entry which is preliminary data.</text>
</comment>
<evidence type="ECO:0000313" key="5">
    <source>
        <dbReference type="EMBL" id="KAJ1527649.1"/>
    </source>
</evidence>
<reference evidence="5" key="1">
    <citation type="submission" date="2022-12" db="EMBL/GenBank/DDBJ databases">
        <title>Chromosome-level genome assembly of the bean flower thrips Megalurothrips usitatus.</title>
        <authorList>
            <person name="Ma L."/>
            <person name="Liu Q."/>
            <person name="Li H."/>
            <person name="Cai W."/>
        </authorList>
    </citation>
    <scope>NUCLEOTIDE SEQUENCE</scope>
    <source>
        <strain evidence="5">Cailab_2022a</strain>
    </source>
</reference>
<evidence type="ECO:0000256" key="2">
    <source>
        <dbReference type="SAM" id="MobiDB-lite"/>
    </source>
</evidence>
<dbReference type="PROSITE" id="PS50184">
    <property type="entry name" value="VWFC_2"/>
    <property type="match status" value="1"/>
</dbReference>